<evidence type="ECO:0000313" key="1">
    <source>
        <dbReference type="EMBL" id="MCK8680896.1"/>
    </source>
</evidence>
<proteinExistence type="predicted"/>
<name>A0ABT0IHX1_9ACTN</name>
<dbReference type="RefSeq" id="WP_248636726.1">
    <property type="nucleotide sequence ID" value="NZ_JALPTH010000032.1"/>
</dbReference>
<keyword evidence="2" id="KW-1185">Reference proteome</keyword>
<organism evidence="1 2">
    <name type="scientific">Streptomyces lichenis</name>
    <dbReference type="NCBI Taxonomy" id="2306967"/>
    <lineage>
        <taxon>Bacteria</taxon>
        <taxon>Bacillati</taxon>
        <taxon>Actinomycetota</taxon>
        <taxon>Actinomycetes</taxon>
        <taxon>Kitasatosporales</taxon>
        <taxon>Streptomycetaceae</taxon>
        <taxon>Streptomyces</taxon>
    </lineage>
</organism>
<gene>
    <name evidence="1" type="ORF">M1O15_26610</name>
</gene>
<dbReference type="Proteomes" id="UP001522868">
    <property type="component" value="Unassembled WGS sequence"/>
</dbReference>
<sequence>MDETAERWMTTVHDEEVELPSTIADVRAALPEDRRAAFDTEIGTTPGPDLPLRLAMWALRTVPGAIEEMDEQVDRLRAGDYSGVTVLDDHDGEAT</sequence>
<comment type="caution">
    <text evidence="1">The sequence shown here is derived from an EMBL/GenBank/DDBJ whole genome shotgun (WGS) entry which is preliminary data.</text>
</comment>
<protein>
    <submittedName>
        <fullName evidence="1">Uncharacterized protein</fullName>
    </submittedName>
</protein>
<reference evidence="1 2" key="1">
    <citation type="submission" date="2022-04" db="EMBL/GenBank/DDBJ databases">
        <title>Streptomyces sp. nov. LCR6-01 isolated from Lichen of Dirinaria sp.</title>
        <authorList>
            <person name="Kanchanasin P."/>
            <person name="Tanasupawat S."/>
            <person name="Phongsopitanun W."/>
        </authorList>
    </citation>
    <scope>NUCLEOTIDE SEQUENCE [LARGE SCALE GENOMIC DNA]</scope>
    <source>
        <strain evidence="1 2">LCR6-01</strain>
    </source>
</reference>
<evidence type="ECO:0000313" key="2">
    <source>
        <dbReference type="Proteomes" id="UP001522868"/>
    </source>
</evidence>
<dbReference type="EMBL" id="JALPTH010000032">
    <property type="protein sequence ID" value="MCK8680896.1"/>
    <property type="molecule type" value="Genomic_DNA"/>
</dbReference>
<accession>A0ABT0IHX1</accession>